<keyword evidence="7" id="KW-1185">Reference proteome</keyword>
<dbReference type="EMBL" id="JAJLJH010000001">
    <property type="protein sequence ID" value="MCK9685079.1"/>
    <property type="molecule type" value="Genomic_DNA"/>
</dbReference>
<feature type="transmembrane region" description="Helical" evidence="5">
    <location>
        <begin position="138"/>
        <end position="158"/>
    </location>
</feature>
<dbReference type="AlphaFoldDB" id="A0A9X1YEY1"/>
<keyword evidence="4 5" id="KW-0472">Membrane</keyword>
<protein>
    <submittedName>
        <fullName evidence="6">DoxX family membrane protein</fullName>
    </submittedName>
</protein>
<evidence type="ECO:0000256" key="3">
    <source>
        <dbReference type="ARBA" id="ARBA00022989"/>
    </source>
</evidence>
<comment type="subcellular location">
    <subcellularLocation>
        <location evidence="1">Membrane</location>
        <topology evidence="1">Multi-pass membrane protein</topology>
    </subcellularLocation>
</comment>
<name>A0A9X1YEY1_9BURK</name>
<dbReference type="Pfam" id="PF07681">
    <property type="entry name" value="DoxX"/>
    <property type="match status" value="1"/>
</dbReference>
<feature type="transmembrane region" description="Helical" evidence="5">
    <location>
        <begin position="104"/>
        <end position="126"/>
    </location>
</feature>
<keyword evidence="3 5" id="KW-1133">Transmembrane helix</keyword>
<evidence type="ECO:0000256" key="5">
    <source>
        <dbReference type="SAM" id="Phobius"/>
    </source>
</evidence>
<evidence type="ECO:0000313" key="7">
    <source>
        <dbReference type="Proteomes" id="UP001139353"/>
    </source>
</evidence>
<dbReference type="InterPro" id="IPR032808">
    <property type="entry name" value="DoxX"/>
</dbReference>
<evidence type="ECO:0000256" key="4">
    <source>
        <dbReference type="ARBA" id="ARBA00023136"/>
    </source>
</evidence>
<evidence type="ECO:0000313" key="6">
    <source>
        <dbReference type="EMBL" id="MCK9685079.1"/>
    </source>
</evidence>
<dbReference type="GO" id="GO:0016020">
    <property type="term" value="C:membrane"/>
    <property type="evidence" value="ECO:0007669"/>
    <property type="project" value="UniProtKB-SubCell"/>
</dbReference>
<reference evidence="6" key="1">
    <citation type="submission" date="2021-11" db="EMBL/GenBank/DDBJ databases">
        <title>BS-T2-15 a new species belonging to the Comamonadaceae family isolated from the soil of a French oak forest.</title>
        <authorList>
            <person name="Mieszkin S."/>
            <person name="Alain K."/>
        </authorList>
    </citation>
    <scope>NUCLEOTIDE SEQUENCE</scope>
    <source>
        <strain evidence="6">BS-T2-15</strain>
    </source>
</reference>
<evidence type="ECO:0000256" key="2">
    <source>
        <dbReference type="ARBA" id="ARBA00022692"/>
    </source>
</evidence>
<dbReference type="Proteomes" id="UP001139353">
    <property type="component" value="Unassembled WGS sequence"/>
</dbReference>
<accession>A0A9X1YEY1</accession>
<evidence type="ECO:0000256" key="1">
    <source>
        <dbReference type="ARBA" id="ARBA00004141"/>
    </source>
</evidence>
<feature type="transmembrane region" description="Helical" evidence="5">
    <location>
        <begin position="230"/>
        <end position="249"/>
    </location>
</feature>
<organism evidence="6 7">
    <name type="scientific">Scleromatobacter humisilvae</name>
    <dbReference type="NCBI Taxonomy" id="2897159"/>
    <lineage>
        <taxon>Bacteria</taxon>
        <taxon>Pseudomonadati</taxon>
        <taxon>Pseudomonadota</taxon>
        <taxon>Betaproteobacteria</taxon>
        <taxon>Burkholderiales</taxon>
        <taxon>Sphaerotilaceae</taxon>
        <taxon>Scleromatobacter</taxon>
    </lineage>
</organism>
<keyword evidence="2 5" id="KW-0812">Transmembrane</keyword>
<sequence>MDALRDDTPARRQLAAMAGIALGLGALGALGVGSGDFAFQWQPVPPDVPARGALAIAAGLLEIVAAVLLVSVRLRTAGAWLAAAILAGWTALHVPAVVQRPASIADWLGIAESAAMASAALMFAATQAGSASAGAIQRGGMFVFGLAAILFGVSHFAYADFTASMIPAWLPQRVALAYLTGAAHALAGLAIASGLCRTLAAALEASMMAGFVVLVHVPRVLAHPDSRMEWTMLFVALTLSASAAMVAAISRRRRMSIGASSMSPATSLPNA</sequence>
<feature type="transmembrane region" description="Helical" evidence="5">
    <location>
        <begin position="79"/>
        <end position="98"/>
    </location>
</feature>
<gene>
    <name evidence="6" type="ORF">LPC04_05075</name>
</gene>
<feature type="transmembrane region" description="Helical" evidence="5">
    <location>
        <begin position="14"/>
        <end position="33"/>
    </location>
</feature>
<dbReference type="RefSeq" id="WP_275681092.1">
    <property type="nucleotide sequence ID" value="NZ_JAJLJH010000001.1"/>
</dbReference>
<proteinExistence type="predicted"/>
<feature type="transmembrane region" description="Helical" evidence="5">
    <location>
        <begin position="53"/>
        <end position="72"/>
    </location>
</feature>
<feature type="transmembrane region" description="Helical" evidence="5">
    <location>
        <begin position="170"/>
        <end position="192"/>
    </location>
</feature>
<feature type="transmembrane region" description="Helical" evidence="5">
    <location>
        <begin position="199"/>
        <end position="218"/>
    </location>
</feature>
<comment type="caution">
    <text evidence="6">The sequence shown here is derived from an EMBL/GenBank/DDBJ whole genome shotgun (WGS) entry which is preliminary data.</text>
</comment>